<name>A0ABW5A4G6_9RHOB</name>
<dbReference type="CDD" id="cd00130">
    <property type="entry name" value="PAS"/>
    <property type="match status" value="2"/>
</dbReference>
<feature type="domain" description="EAL" evidence="4">
    <location>
        <begin position="648"/>
        <end position="903"/>
    </location>
</feature>
<dbReference type="InterPro" id="IPR043128">
    <property type="entry name" value="Rev_trsase/Diguanyl_cyclase"/>
</dbReference>
<dbReference type="InterPro" id="IPR001633">
    <property type="entry name" value="EAL_dom"/>
</dbReference>
<keyword evidence="1" id="KW-1133">Transmembrane helix</keyword>
<feature type="domain" description="PAS" evidence="2">
    <location>
        <begin position="338"/>
        <end position="383"/>
    </location>
</feature>
<dbReference type="SUPFAM" id="SSF55785">
    <property type="entry name" value="PYP-like sensor domain (PAS domain)"/>
    <property type="match status" value="3"/>
</dbReference>
<dbReference type="SMART" id="SM00052">
    <property type="entry name" value="EAL"/>
    <property type="match status" value="1"/>
</dbReference>
<keyword evidence="1" id="KW-0472">Membrane</keyword>
<accession>A0ABW5A4G6</accession>
<evidence type="ECO:0000259" key="2">
    <source>
        <dbReference type="PROSITE" id="PS50112"/>
    </source>
</evidence>
<reference evidence="7" key="1">
    <citation type="journal article" date="2019" name="Int. J. Syst. Evol. Microbiol.">
        <title>The Global Catalogue of Microorganisms (GCM) 10K type strain sequencing project: providing services to taxonomists for standard genome sequencing and annotation.</title>
        <authorList>
            <consortium name="The Broad Institute Genomics Platform"/>
            <consortium name="The Broad Institute Genome Sequencing Center for Infectious Disease"/>
            <person name="Wu L."/>
            <person name="Ma J."/>
        </authorList>
    </citation>
    <scope>NUCLEOTIDE SEQUENCE [LARGE SCALE GENOMIC DNA]</scope>
    <source>
        <strain evidence="7">CCUG 55131</strain>
    </source>
</reference>
<feature type="transmembrane region" description="Helical" evidence="1">
    <location>
        <begin position="9"/>
        <end position="28"/>
    </location>
</feature>
<dbReference type="PANTHER" id="PTHR44757">
    <property type="entry name" value="DIGUANYLATE CYCLASE DGCP"/>
    <property type="match status" value="1"/>
</dbReference>
<sequence length="914" mass="100375">MSHWKGPKAAAFGVAVAYAAFTALYIVVSDGLLELLVPDVAQYKLLQTVKGVTAMLLSALLLWFLLIRVWTRLDQLLMDVRIARNRLISALRAAGGATWRAERNAAGKLVVILNGNPFRDVGDSIEILGDFDSIHARIHPDFRAAHQRFVDLIRSGAKALSPLTLRLRDKDDDWRWIKIVPDPDFHTNADAGEVYGVAFDVTDLQDASQALEDVIAGGELGTWRHDLRTDRLTVNAGWTEMLGYRLEDLRPQVIDDWRALVHPDDLRELGTFQAEKFLNHDYYFTSEFRMRHKDGHWVWILSRGKAVETDETGKALVLSGVHIDISQRKALKAALLEKSDFLQRLTETSVSGILSIDAEGRIVFANLEAQQILDTEGSGLVGRDQAVLGWQTRETGESGAAQGFPIDRVLNGGEVLRDLRLTLPLSDGSERVISVNAAPMTPRGGVAQVVCSVSDITQRLIDERRLAQAAEEARYAARHDPLTGLPNRMLFGAHAKAALTEARHATGLVVQVFLAIDQFQQVKDRFGPVLGDRLICMIAQRLERLRKGAQVLARVGAEEFSLLDRLDLAEDAQSLTEMLAAAFETPFDLEGQPVFLTASMGVSLFPMDAMNEEELWLNADLAMYEAKALGGNRSVRFTAALRDRMAREARIGQSLQRAIRDRAFVLVLQPKVCLNNPAQIAGAEALVRCSEPDLAGIGPADFMPVAERTGLIRAIDLLVIDMVGAFLEELRTRDLALHVAINLSPESLRQAGFGAEVLAHAKSAGLSPETVQFELTEGAVIDLQSEARGNIEMLLAEGYELSADDFGTGYSSMSYLQQLRLKEIKIDRSFISRLGLDNGASDAIVRATIAMAQALGLRCVAEGVDTDAQVVWLNAQGCEIGQGYHFGRPVPPSVFLETYLQPGAASKPPCRASR</sequence>
<organism evidence="6 7">
    <name type="scientific">Rhodobacter lacus</name>
    <dbReference type="NCBI Taxonomy" id="1641972"/>
    <lineage>
        <taxon>Bacteria</taxon>
        <taxon>Pseudomonadati</taxon>
        <taxon>Pseudomonadota</taxon>
        <taxon>Alphaproteobacteria</taxon>
        <taxon>Rhodobacterales</taxon>
        <taxon>Rhodobacter group</taxon>
        <taxon>Rhodobacter</taxon>
    </lineage>
</organism>
<dbReference type="RefSeq" id="WP_377386014.1">
    <property type="nucleotide sequence ID" value="NZ_JBHUIX010000002.1"/>
</dbReference>
<dbReference type="CDD" id="cd01949">
    <property type="entry name" value="GGDEF"/>
    <property type="match status" value="1"/>
</dbReference>
<dbReference type="SMART" id="SM00267">
    <property type="entry name" value="GGDEF"/>
    <property type="match status" value="1"/>
</dbReference>
<dbReference type="InterPro" id="IPR000700">
    <property type="entry name" value="PAS-assoc_C"/>
</dbReference>
<dbReference type="InterPro" id="IPR035965">
    <property type="entry name" value="PAS-like_dom_sf"/>
</dbReference>
<dbReference type="InterPro" id="IPR052155">
    <property type="entry name" value="Biofilm_reg_signaling"/>
</dbReference>
<evidence type="ECO:0000259" key="5">
    <source>
        <dbReference type="PROSITE" id="PS50887"/>
    </source>
</evidence>
<dbReference type="PROSITE" id="PS50112">
    <property type="entry name" value="PAS"/>
    <property type="match status" value="1"/>
</dbReference>
<dbReference type="InterPro" id="IPR013656">
    <property type="entry name" value="PAS_4"/>
</dbReference>
<dbReference type="Pfam" id="PF00563">
    <property type="entry name" value="EAL"/>
    <property type="match status" value="1"/>
</dbReference>
<dbReference type="Pfam" id="PF08447">
    <property type="entry name" value="PAS_3"/>
    <property type="match status" value="1"/>
</dbReference>
<proteinExistence type="predicted"/>
<feature type="transmembrane region" description="Helical" evidence="1">
    <location>
        <begin position="48"/>
        <end position="71"/>
    </location>
</feature>
<dbReference type="NCBIfam" id="TIGR00254">
    <property type="entry name" value="GGDEF"/>
    <property type="match status" value="1"/>
</dbReference>
<dbReference type="NCBIfam" id="TIGR00229">
    <property type="entry name" value="sensory_box"/>
    <property type="match status" value="2"/>
</dbReference>
<evidence type="ECO:0000256" key="1">
    <source>
        <dbReference type="SAM" id="Phobius"/>
    </source>
</evidence>
<dbReference type="Gene3D" id="3.30.450.20">
    <property type="entry name" value="PAS domain"/>
    <property type="match status" value="3"/>
</dbReference>
<dbReference type="SMART" id="SM00091">
    <property type="entry name" value="PAS"/>
    <property type="match status" value="2"/>
</dbReference>
<dbReference type="PROSITE" id="PS50887">
    <property type="entry name" value="GGDEF"/>
    <property type="match status" value="1"/>
</dbReference>
<dbReference type="InterPro" id="IPR000160">
    <property type="entry name" value="GGDEF_dom"/>
</dbReference>
<dbReference type="CDD" id="cd01948">
    <property type="entry name" value="EAL"/>
    <property type="match status" value="1"/>
</dbReference>
<feature type="domain" description="PAC" evidence="3">
    <location>
        <begin position="417"/>
        <end position="468"/>
    </location>
</feature>
<comment type="caution">
    <text evidence="6">The sequence shown here is derived from an EMBL/GenBank/DDBJ whole genome shotgun (WGS) entry which is preliminary data.</text>
</comment>
<dbReference type="Gene3D" id="3.20.20.450">
    <property type="entry name" value="EAL domain"/>
    <property type="match status" value="1"/>
</dbReference>
<dbReference type="SUPFAM" id="SSF141868">
    <property type="entry name" value="EAL domain-like"/>
    <property type="match status" value="1"/>
</dbReference>
<protein>
    <submittedName>
        <fullName evidence="6">EAL domain-containing protein</fullName>
    </submittedName>
</protein>
<feature type="domain" description="GGDEF" evidence="5">
    <location>
        <begin position="507"/>
        <end position="639"/>
    </location>
</feature>
<dbReference type="InterPro" id="IPR000014">
    <property type="entry name" value="PAS"/>
</dbReference>
<dbReference type="Proteomes" id="UP001597413">
    <property type="component" value="Unassembled WGS sequence"/>
</dbReference>
<dbReference type="PROSITE" id="PS50113">
    <property type="entry name" value="PAC"/>
    <property type="match status" value="3"/>
</dbReference>
<dbReference type="InterPro" id="IPR035919">
    <property type="entry name" value="EAL_sf"/>
</dbReference>
<dbReference type="PROSITE" id="PS50883">
    <property type="entry name" value="EAL"/>
    <property type="match status" value="1"/>
</dbReference>
<dbReference type="InterPro" id="IPR001610">
    <property type="entry name" value="PAC"/>
</dbReference>
<dbReference type="InterPro" id="IPR029787">
    <property type="entry name" value="Nucleotide_cyclase"/>
</dbReference>
<dbReference type="Pfam" id="PF08448">
    <property type="entry name" value="PAS_4"/>
    <property type="match status" value="1"/>
</dbReference>
<dbReference type="Gene3D" id="3.30.70.270">
    <property type="match status" value="1"/>
</dbReference>
<keyword evidence="7" id="KW-1185">Reference proteome</keyword>
<evidence type="ECO:0000313" key="7">
    <source>
        <dbReference type="Proteomes" id="UP001597413"/>
    </source>
</evidence>
<evidence type="ECO:0000259" key="3">
    <source>
        <dbReference type="PROSITE" id="PS50113"/>
    </source>
</evidence>
<dbReference type="SUPFAM" id="SSF55073">
    <property type="entry name" value="Nucleotide cyclase"/>
    <property type="match status" value="1"/>
</dbReference>
<dbReference type="Pfam" id="PF00990">
    <property type="entry name" value="GGDEF"/>
    <property type="match status" value="1"/>
</dbReference>
<dbReference type="InterPro" id="IPR013655">
    <property type="entry name" value="PAS_fold_3"/>
</dbReference>
<dbReference type="SMART" id="SM00086">
    <property type="entry name" value="PAC"/>
    <property type="match status" value="3"/>
</dbReference>
<feature type="domain" description="PAC" evidence="3">
    <location>
        <begin position="161"/>
        <end position="213"/>
    </location>
</feature>
<keyword evidence="1" id="KW-0812">Transmembrane</keyword>
<dbReference type="EMBL" id="JBHUIX010000002">
    <property type="protein sequence ID" value="MFD2172725.1"/>
    <property type="molecule type" value="Genomic_DNA"/>
</dbReference>
<evidence type="ECO:0000313" key="6">
    <source>
        <dbReference type="EMBL" id="MFD2172725.1"/>
    </source>
</evidence>
<feature type="domain" description="PAC" evidence="3">
    <location>
        <begin position="284"/>
        <end position="337"/>
    </location>
</feature>
<gene>
    <name evidence="6" type="ORF">ACFSM0_01345</name>
</gene>
<dbReference type="PANTHER" id="PTHR44757:SF2">
    <property type="entry name" value="BIOFILM ARCHITECTURE MAINTENANCE PROTEIN MBAA"/>
    <property type="match status" value="1"/>
</dbReference>
<evidence type="ECO:0000259" key="4">
    <source>
        <dbReference type="PROSITE" id="PS50883"/>
    </source>
</evidence>